<dbReference type="PANTHER" id="PTHR46796">
    <property type="entry name" value="HTH-TYPE TRANSCRIPTIONAL ACTIVATOR RHAS-RELATED"/>
    <property type="match status" value="1"/>
</dbReference>
<dbReference type="InterPro" id="IPR050204">
    <property type="entry name" value="AraC_XylS_family_regulators"/>
</dbReference>
<reference key="1">
    <citation type="submission" date="2017-08" db="EMBL/GenBank/DDBJ databases">
        <title>A dynamic microbial community with high functional redundancy inhabits the cold, oxic subseafloor aquifer.</title>
        <authorList>
            <person name="Tully B.J."/>
            <person name="Wheat C.G."/>
            <person name="Glazer B.T."/>
            <person name="Huber J.A."/>
        </authorList>
    </citation>
    <scope>NUCLEOTIDE SEQUENCE [LARGE SCALE GENOMIC DNA]</scope>
</reference>
<evidence type="ECO:0000259" key="4">
    <source>
        <dbReference type="PROSITE" id="PS01124"/>
    </source>
</evidence>
<dbReference type="Pfam" id="PF12833">
    <property type="entry name" value="HTH_18"/>
    <property type="match status" value="1"/>
</dbReference>
<dbReference type="PROSITE" id="PS00041">
    <property type="entry name" value="HTH_ARAC_FAMILY_1"/>
    <property type="match status" value="1"/>
</dbReference>
<keyword evidence="2" id="KW-0238">DNA-binding</keyword>
<dbReference type="SUPFAM" id="SSF46689">
    <property type="entry name" value="Homeodomain-like"/>
    <property type="match status" value="2"/>
</dbReference>
<comment type="caution">
    <text evidence="5">The sequence shown here is derived from an EMBL/GenBank/DDBJ whole genome shotgun (WGS) entry which is preliminary data.</text>
</comment>
<proteinExistence type="predicted"/>
<keyword evidence="1" id="KW-0805">Transcription regulation</keyword>
<evidence type="ECO:0000256" key="2">
    <source>
        <dbReference type="ARBA" id="ARBA00023125"/>
    </source>
</evidence>
<dbReference type="AlphaFoldDB" id="A0A2A4Z1E7"/>
<dbReference type="GO" id="GO:0043565">
    <property type="term" value="F:sequence-specific DNA binding"/>
    <property type="evidence" value="ECO:0007669"/>
    <property type="project" value="InterPro"/>
</dbReference>
<dbReference type="EMBL" id="NVUS01000010">
    <property type="protein sequence ID" value="PCJ00711.1"/>
    <property type="molecule type" value="Genomic_DNA"/>
</dbReference>
<dbReference type="GO" id="GO:0003700">
    <property type="term" value="F:DNA-binding transcription factor activity"/>
    <property type="evidence" value="ECO:0007669"/>
    <property type="project" value="InterPro"/>
</dbReference>
<evidence type="ECO:0000313" key="5">
    <source>
        <dbReference type="EMBL" id="PCJ00711.1"/>
    </source>
</evidence>
<dbReference type="InterPro" id="IPR009057">
    <property type="entry name" value="Homeodomain-like_sf"/>
</dbReference>
<organism evidence="5">
    <name type="scientific">OCS116 cluster bacterium</name>
    <dbReference type="NCBI Taxonomy" id="2030921"/>
    <lineage>
        <taxon>Bacteria</taxon>
        <taxon>Pseudomonadati</taxon>
        <taxon>Pseudomonadota</taxon>
        <taxon>Alphaproteobacteria</taxon>
        <taxon>OCS116 cluster</taxon>
    </lineage>
</organism>
<dbReference type="Gene3D" id="1.10.10.60">
    <property type="entry name" value="Homeodomain-like"/>
    <property type="match status" value="2"/>
</dbReference>
<gene>
    <name evidence="5" type="ORF">COB13_08855</name>
</gene>
<evidence type="ECO:0000256" key="1">
    <source>
        <dbReference type="ARBA" id="ARBA00023015"/>
    </source>
</evidence>
<dbReference type="InterPro" id="IPR018062">
    <property type="entry name" value="HTH_AraC-typ_CS"/>
</dbReference>
<reference evidence="5" key="2">
    <citation type="journal article" date="2018" name="ISME J.">
        <title>A dynamic microbial community with high functional redundancy inhabits the cold, oxic subseafloor aquifer.</title>
        <authorList>
            <person name="Tully B.J."/>
            <person name="Wheat C.G."/>
            <person name="Glazer B.T."/>
            <person name="Huber J.A."/>
        </authorList>
    </citation>
    <scope>NUCLEOTIDE SEQUENCE</scope>
    <source>
        <strain evidence="5">NORP83</strain>
    </source>
</reference>
<evidence type="ECO:0000256" key="3">
    <source>
        <dbReference type="ARBA" id="ARBA00023163"/>
    </source>
</evidence>
<dbReference type="PANTHER" id="PTHR46796:SF6">
    <property type="entry name" value="ARAC SUBFAMILY"/>
    <property type="match status" value="1"/>
</dbReference>
<accession>A0A2A4Z1E7</accession>
<name>A0A2A4Z1E7_9PROT</name>
<feature type="domain" description="HTH araC/xylS-type" evidence="4">
    <location>
        <begin position="211"/>
        <end position="308"/>
    </location>
</feature>
<dbReference type="SMART" id="SM00342">
    <property type="entry name" value="HTH_ARAC"/>
    <property type="match status" value="1"/>
</dbReference>
<dbReference type="PROSITE" id="PS01124">
    <property type="entry name" value="HTH_ARAC_FAMILY_2"/>
    <property type="match status" value="1"/>
</dbReference>
<sequence length="310" mass="35771">MRSFIDSQQLNNYYGIMSFDLTNIPPALQTMFNASKAELLKEKNLNKHVTLSMWTNKHDYVEIQNAKHHTLSLYIKGGYNNHRLDKTVTNISGENKLCLMPKDEKYVWSIGKPFRLGHLYFTDEYLKQIAMQTFDKDPRDVHLQELTFEENQTLASLMRYGIFENDWKNLQNHHFIDHAVQMILLKILQNHSSGQFKLPDVKGGLSHKNQALVKDYIHSHFAENLPLSQLAKLVGLSEYHFAHMFKISFATAPHQYIQTLRVHNAADQIKTGISLVDVAANCGFSSQSHLGRIFKQYKGITPHRFKLANA</sequence>
<protein>
    <submittedName>
        <fullName evidence="5">AraC family transcriptional regulator</fullName>
    </submittedName>
</protein>
<dbReference type="InterPro" id="IPR018060">
    <property type="entry name" value="HTH_AraC"/>
</dbReference>
<keyword evidence="3" id="KW-0804">Transcription</keyword>